<feature type="compositionally biased region" description="Low complexity" evidence="1">
    <location>
        <begin position="38"/>
        <end position="48"/>
    </location>
</feature>
<organism evidence="2 3">
    <name type="scientific">Streptomyces dengpaensis</name>
    <dbReference type="NCBI Taxonomy" id="2049881"/>
    <lineage>
        <taxon>Bacteria</taxon>
        <taxon>Bacillati</taxon>
        <taxon>Actinomycetota</taxon>
        <taxon>Actinomycetes</taxon>
        <taxon>Kitasatosporales</taxon>
        <taxon>Streptomycetaceae</taxon>
        <taxon>Streptomyces</taxon>
    </lineage>
</organism>
<evidence type="ECO:0000313" key="2">
    <source>
        <dbReference type="EMBL" id="AVH55533.1"/>
    </source>
</evidence>
<protein>
    <submittedName>
        <fullName evidence="2">Uncharacterized protein</fullName>
    </submittedName>
</protein>
<sequence length="59" mass="6084">MGGAPSPATPCTHSRRTGPKPKYIQYEGQGPARREHAPTATSAAPRRAQGAPSGRTTGV</sequence>
<reference evidence="2 3" key="1">
    <citation type="submission" date="2018-02" db="EMBL/GenBank/DDBJ databases">
        <title>Complete genome sequence of Streptomyces dengpaensis, the producer of angucyclines.</title>
        <authorList>
            <person name="Yumei L."/>
        </authorList>
    </citation>
    <scope>NUCLEOTIDE SEQUENCE [LARGE SCALE GENOMIC DNA]</scope>
    <source>
        <strain evidence="2 3">XZHG99</strain>
    </source>
</reference>
<proteinExistence type="predicted"/>
<accession>A0ABM6SMF6</accession>
<evidence type="ECO:0000256" key="1">
    <source>
        <dbReference type="SAM" id="MobiDB-lite"/>
    </source>
</evidence>
<feature type="region of interest" description="Disordered" evidence="1">
    <location>
        <begin position="1"/>
        <end position="59"/>
    </location>
</feature>
<keyword evidence="3" id="KW-1185">Reference proteome</keyword>
<gene>
    <name evidence="2" type="ORF">C4B68_06800</name>
</gene>
<evidence type="ECO:0000313" key="3">
    <source>
        <dbReference type="Proteomes" id="UP000238413"/>
    </source>
</evidence>
<name>A0ABM6SMF6_9ACTN</name>
<dbReference type="EMBL" id="CP026652">
    <property type="protein sequence ID" value="AVH55533.1"/>
    <property type="molecule type" value="Genomic_DNA"/>
</dbReference>
<dbReference type="Proteomes" id="UP000238413">
    <property type="component" value="Chromosome"/>
</dbReference>